<dbReference type="OrthoDB" id="8068875at2759"/>
<dbReference type="EMBL" id="MU827318">
    <property type="protein sequence ID" value="KAJ7357796.1"/>
    <property type="molecule type" value="Genomic_DNA"/>
</dbReference>
<name>A0A9X0CJ89_9CNID</name>
<proteinExistence type="predicted"/>
<keyword evidence="6" id="KW-1185">Reference proteome</keyword>
<dbReference type="InterPro" id="IPR044611">
    <property type="entry name" value="E3A/B/C-like"/>
</dbReference>
<reference evidence="5" key="1">
    <citation type="submission" date="2023-01" db="EMBL/GenBank/DDBJ databases">
        <title>Genome assembly of the deep-sea coral Lophelia pertusa.</title>
        <authorList>
            <person name="Herrera S."/>
            <person name="Cordes E."/>
        </authorList>
    </citation>
    <scope>NUCLEOTIDE SEQUENCE</scope>
    <source>
        <strain evidence="5">USNM1676648</strain>
        <tissue evidence="5">Polyp</tissue>
    </source>
</reference>
<dbReference type="EC" id="2.3.2.26" evidence="2"/>
<evidence type="ECO:0000256" key="4">
    <source>
        <dbReference type="SAM" id="MobiDB-lite"/>
    </source>
</evidence>
<keyword evidence="5" id="KW-0436">Ligase</keyword>
<evidence type="ECO:0000313" key="6">
    <source>
        <dbReference type="Proteomes" id="UP001163046"/>
    </source>
</evidence>
<dbReference type="PROSITE" id="PS50096">
    <property type="entry name" value="IQ"/>
    <property type="match status" value="1"/>
</dbReference>
<dbReference type="GO" id="GO:0000209">
    <property type="term" value="P:protein polyubiquitination"/>
    <property type="evidence" value="ECO:0007669"/>
    <property type="project" value="InterPro"/>
</dbReference>
<comment type="catalytic activity">
    <reaction evidence="1">
        <text>S-ubiquitinyl-[E2 ubiquitin-conjugating enzyme]-L-cysteine + [acceptor protein]-L-lysine = [E2 ubiquitin-conjugating enzyme]-L-cysteine + N(6)-ubiquitinyl-[acceptor protein]-L-lysine.</text>
        <dbReference type="EC" id="2.3.2.26"/>
    </reaction>
</comment>
<feature type="region of interest" description="Disordered" evidence="4">
    <location>
        <begin position="1"/>
        <end position="23"/>
    </location>
</feature>
<evidence type="ECO:0000256" key="1">
    <source>
        <dbReference type="ARBA" id="ARBA00000885"/>
    </source>
</evidence>
<evidence type="ECO:0000256" key="2">
    <source>
        <dbReference type="ARBA" id="ARBA00012485"/>
    </source>
</evidence>
<evidence type="ECO:0000256" key="3">
    <source>
        <dbReference type="ARBA" id="ARBA00022679"/>
    </source>
</evidence>
<keyword evidence="5" id="KW-0012">Acyltransferase</keyword>
<dbReference type="Proteomes" id="UP001163046">
    <property type="component" value="Unassembled WGS sequence"/>
</dbReference>
<evidence type="ECO:0000313" key="5">
    <source>
        <dbReference type="EMBL" id="KAJ7357796.1"/>
    </source>
</evidence>
<dbReference type="PANTHER" id="PTHR45700:SF2">
    <property type="entry name" value="UBIQUITIN-PROTEIN LIGASE E3C"/>
    <property type="match status" value="1"/>
</dbReference>
<dbReference type="AlphaFoldDB" id="A0A9X0CJ89"/>
<dbReference type="GO" id="GO:0061630">
    <property type="term" value="F:ubiquitin protein ligase activity"/>
    <property type="evidence" value="ECO:0007669"/>
    <property type="project" value="UniProtKB-EC"/>
</dbReference>
<organism evidence="5 6">
    <name type="scientific">Desmophyllum pertusum</name>
    <dbReference type="NCBI Taxonomy" id="174260"/>
    <lineage>
        <taxon>Eukaryota</taxon>
        <taxon>Metazoa</taxon>
        <taxon>Cnidaria</taxon>
        <taxon>Anthozoa</taxon>
        <taxon>Hexacorallia</taxon>
        <taxon>Scleractinia</taxon>
        <taxon>Caryophylliina</taxon>
        <taxon>Caryophylliidae</taxon>
        <taxon>Desmophyllum</taxon>
    </lineage>
</organism>
<accession>A0A9X0CJ89</accession>
<comment type="caution">
    <text evidence="5">The sequence shown here is derived from an EMBL/GenBank/DDBJ whole genome shotgun (WGS) entry which is preliminary data.</text>
</comment>
<dbReference type="GO" id="GO:0006511">
    <property type="term" value="P:ubiquitin-dependent protein catabolic process"/>
    <property type="evidence" value="ECO:0007669"/>
    <property type="project" value="TreeGrafter"/>
</dbReference>
<keyword evidence="3 5" id="KW-0808">Transferase</keyword>
<protein>
    <recommendedName>
        <fullName evidence="2">HECT-type E3 ubiquitin transferase</fullName>
        <ecNumber evidence="2">2.3.2.26</ecNumber>
    </recommendedName>
</protein>
<gene>
    <name evidence="5" type="primary">UBE3C_1</name>
    <name evidence="5" type="ORF">OS493_023274</name>
</gene>
<dbReference type="GO" id="GO:0016874">
    <property type="term" value="F:ligase activity"/>
    <property type="evidence" value="ECO:0007669"/>
    <property type="project" value="UniProtKB-KW"/>
</dbReference>
<dbReference type="PANTHER" id="PTHR45700">
    <property type="entry name" value="UBIQUITIN-PROTEIN LIGASE E3C"/>
    <property type="match status" value="1"/>
</dbReference>
<sequence length="104" mass="12181">MGHKKEERTSLIQRTQAERQKREDLRRKSACALKIQSFLRGAWVRHQQYKLQRISFDKAVSSIQGSKDIPAASDVRILLRKLLFFYSDSKDAQRLVRESALHLI</sequence>